<feature type="region of interest" description="Disordered" evidence="16">
    <location>
        <begin position="239"/>
        <end position="263"/>
    </location>
</feature>
<keyword evidence="7 14" id="KW-0238">DNA-binding</keyword>
<dbReference type="OrthoDB" id="6159439at2759"/>
<evidence type="ECO:0000256" key="9">
    <source>
        <dbReference type="ARBA" id="ARBA00023159"/>
    </source>
</evidence>
<evidence type="ECO:0000256" key="1">
    <source>
        <dbReference type="ARBA" id="ARBA00004123"/>
    </source>
</evidence>
<evidence type="ECO:0000256" key="3">
    <source>
        <dbReference type="ARBA" id="ARBA00022473"/>
    </source>
</evidence>
<evidence type="ECO:0000256" key="8">
    <source>
        <dbReference type="ARBA" id="ARBA00023155"/>
    </source>
</evidence>
<evidence type="ECO:0000313" key="18">
    <source>
        <dbReference type="Proteomes" id="UP001652642"/>
    </source>
</evidence>
<evidence type="ECO:0000256" key="16">
    <source>
        <dbReference type="SAM" id="MobiDB-lite"/>
    </source>
</evidence>
<dbReference type="PANTHER" id="PTHR24328:SF8">
    <property type="entry name" value="HOMEOBOX PROTEIN MOX-1"/>
    <property type="match status" value="1"/>
</dbReference>
<accession>A0A6J0TUF9</accession>
<dbReference type="GO" id="GO:0045944">
    <property type="term" value="P:positive regulation of transcription by RNA polymerase II"/>
    <property type="evidence" value="ECO:0007669"/>
    <property type="project" value="InterPro"/>
</dbReference>
<organism evidence="18 19">
    <name type="scientific">Pogona vitticeps</name>
    <name type="common">central bearded dragon</name>
    <dbReference type="NCBI Taxonomy" id="103695"/>
    <lineage>
        <taxon>Eukaryota</taxon>
        <taxon>Metazoa</taxon>
        <taxon>Chordata</taxon>
        <taxon>Craniata</taxon>
        <taxon>Vertebrata</taxon>
        <taxon>Euteleostomi</taxon>
        <taxon>Lepidosauria</taxon>
        <taxon>Squamata</taxon>
        <taxon>Bifurcata</taxon>
        <taxon>Unidentata</taxon>
        <taxon>Episquamata</taxon>
        <taxon>Toxicofera</taxon>
        <taxon>Iguania</taxon>
        <taxon>Acrodonta</taxon>
        <taxon>Agamidae</taxon>
        <taxon>Amphibolurinae</taxon>
        <taxon>Pogona</taxon>
    </lineage>
</organism>
<dbReference type="AlphaFoldDB" id="A0A6J0TUF9"/>
<evidence type="ECO:0000256" key="11">
    <source>
        <dbReference type="ARBA" id="ARBA00023242"/>
    </source>
</evidence>
<evidence type="ECO:0000256" key="10">
    <source>
        <dbReference type="ARBA" id="ARBA00023163"/>
    </source>
</evidence>
<sequence length="263" mass="29135">MDPPAAGSCMRNAHPTATLWGCLRNPHAEAGGGMPALPHYPQAPFSFHHKPDFGVYSDFSTSCLAAAPQSIPRDERAFADERHPSFQHPAWHFTASEGQRRLTAELALGTGEPENSNPNMVDATMGTSEDYILAKNVANEMEKKTSRRKKGDAESQDTGSGNGSATSTSTKAEANSSSKARKERTAFTKDQLRELEAEFAHHNYLTRLRRYEIAVNLDLTERQVKVWFQNRRMKWKRVKGGQPVSPQDLNMEDMDSAASPSSE</sequence>
<dbReference type="InterPro" id="IPR009057">
    <property type="entry name" value="Homeodomain-like_sf"/>
</dbReference>
<evidence type="ECO:0000313" key="19">
    <source>
        <dbReference type="RefSeq" id="XP_020649729.2"/>
    </source>
</evidence>
<keyword evidence="11 14" id="KW-0539">Nucleus</keyword>
<evidence type="ECO:0000259" key="17">
    <source>
        <dbReference type="PROSITE" id="PS50071"/>
    </source>
</evidence>
<dbReference type="InterPro" id="IPR001356">
    <property type="entry name" value="HD"/>
</dbReference>
<gene>
    <name evidence="19" type="primary">MEOX1</name>
</gene>
<feature type="region of interest" description="Disordered" evidence="16">
    <location>
        <begin position="140"/>
        <end position="185"/>
    </location>
</feature>
<reference evidence="19" key="1">
    <citation type="submission" date="2025-08" db="UniProtKB">
        <authorList>
            <consortium name="RefSeq"/>
        </authorList>
    </citation>
    <scope>IDENTIFICATION</scope>
</reference>
<dbReference type="Proteomes" id="UP001652642">
    <property type="component" value="Chromosome 6"/>
</dbReference>
<feature type="DNA-binding region" description="Homeobox" evidence="14">
    <location>
        <begin position="180"/>
        <end position="239"/>
    </location>
</feature>
<evidence type="ECO:0000256" key="15">
    <source>
        <dbReference type="RuleBase" id="RU000682"/>
    </source>
</evidence>
<evidence type="ECO:0000256" key="6">
    <source>
        <dbReference type="ARBA" id="ARBA00023015"/>
    </source>
</evidence>
<dbReference type="Gene3D" id="1.10.10.60">
    <property type="entry name" value="Homeodomain-like"/>
    <property type="match status" value="1"/>
</dbReference>
<name>A0A6J0TUF9_9SAUR</name>
<dbReference type="Pfam" id="PF00046">
    <property type="entry name" value="Homeodomain"/>
    <property type="match status" value="1"/>
</dbReference>
<proteinExistence type="predicted"/>
<keyword evidence="3" id="KW-0217">Developmental protein</keyword>
<dbReference type="SUPFAM" id="SSF46689">
    <property type="entry name" value="Homeodomain-like"/>
    <property type="match status" value="1"/>
</dbReference>
<dbReference type="InterPro" id="IPR042634">
    <property type="entry name" value="MOX-1/MOX-2"/>
</dbReference>
<keyword evidence="6" id="KW-0805">Transcription regulation</keyword>
<dbReference type="PROSITE" id="PS50071">
    <property type="entry name" value="HOMEOBOX_2"/>
    <property type="match status" value="1"/>
</dbReference>
<keyword evidence="10" id="KW-0804">Transcription</keyword>
<dbReference type="PRINTS" id="PR00024">
    <property type="entry name" value="HOMEOBOX"/>
</dbReference>
<keyword evidence="8 14" id="KW-0371">Homeobox</keyword>
<dbReference type="GO" id="GO:0061053">
    <property type="term" value="P:somite development"/>
    <property type="evidence" value="ECO:0007669"/>
    <property type="project" value="TreeGrafter"/>
</dbReference>
<evidence type="ECO:0000256" key="7">
    <source>
        <dbReference type="ARBA" id="ARBA00023125"/>
    </source>
</evidence>
<dbReference type="GeneID" id="110079193"/>
<dbReference type="InParanoid" id="A0A6J0TUF9"/>
<dbReference type="InterPro" id="IPR020479">
    <property type="entry name" value="HD_metazoa"/>
</dbReference>
<evidence type="ECO:0000256" key="2">
    <source>
        <dbReference type="ARBA" id="ARBA00004496"/>
    </source>
</evidence>
<keyword evidence="9" id="KW-0010">Activator</keyword>
<dbReference type="GO" id="GO:0005737">
    <property type="term" value="C:cytoplasm"/>
    <property type="evidence" value="ECO:0007669"/>
    <property type="project" value="UniProtKB-SubCell"/>
</dbReference>
<dbReference type="GO" id="GO:0000978">
    <property type="term" value="F:RNA polymerase II cis-regulatory region sequence-specific DNA binding"/>
    <property type="evidence" value="ECO:0007669"/>
    <property type="project" value="TreeGrafter"/>
</dbReference>
<evidence type="ECO:0000256" key="14">
    <source>
        <dbReference type="PROSITE-ProRule" id="PRU00108"/>
    </source>
</evidence>
<keyword evidence="5" id="KW-0678">Repressor</keyword>
<dbReference type="InterPro" id="IPR017970">
    <property type="entry name" value="Homeobox_CS"/>
</dbReference>
<dbReference type="KEGG" id="pvt:110079193"/>
<protein>
    <recommendedName>
        <fullName evidence="12">Homeobox protein MOX-1</fullName>
    </recommendedName>
    <alternativeName>
        <fullName evidence="13">Mesenchyme homeobox 1</fullName>
    </alternativeName>
</protein>
<dbReference type="SMART" id="SM00389">
    <property type="entry name" value="HOX"/>
    <property type="match status" value="1"/>
</dbReference>
<keyword evidence="18" id="KW-1185">Reference proteome</keyword>
<dbReference type="CTD" id="4222"/>
<keyword evidence="4" id="KW-0963">Cytoplasm</keyword>
<evidence type="ECO:0000256" key="5">
    <source>
        <dbReference type="ARBA" id="ARBA00022491"/>
    </source>
</evidence>
<dbReference type="RefSeq" id="XP_020649729.2">
    <property type="nucleotide sequence ID" value="XM_020794070.2"/>
</dbReference>
<dbReference type="PROSITE" id="PS00027">
    <property type="entry name" value="HOMEOBOX_1"/>
    <property type="match status" value="1"/>
</dbReference>
<dbReference type="GO" id="GO:0005634">
    <property type="term" value="C:nucleus"/>
    <property type="evidence" value="ECO:0007669"/>
    <property type="project" value="UniProtKB-SubCell"/>
</dbReference>
<comment type="subcellular location">
    <subcellularLocation>
        <location evidence="2">Cytoplasm</location>
    </subcellularLocation>
    <subcellularLocation>
        <location evidence="1 14 15">Nucleus</location>
    </subcellularLocation>
</comment>
<evidence type="ECO:0000256" key="13">
    <source>
        <dbReference type="ARBA" id="ARBA00041851"/>
    </source>
</evidence>
<evidence type="ECO:0000256" key="4">
    <source>
        <dbReference type="ARBA" id="ARBA00022490"/>
    </source>
</evidence>
<evidence type="ECO:0000256" key="12">
    <source>
        <dbReference type="ARBA" id="ARBA00040829"/>
    </source>
</evidence>
<dbReference type="PANTHER" id="PTHR24328">
    <property type="entry name" value="HOMEOBOX PROTEIN MOX"/>
    <property type="match status" value="1"/>
</dbReference>
<feature type="domain" description="Homeobox" evidence="17">
    <location>
        <begin position="178"/>
        <end position="238"/>
    </location>
</feature>
<dbReference type="CDD" id="cd00086">
    <property type="entry name" value="homeodomain"/>
    <property type="match status" value="1"/>
</dbReference>
<dbReference type="GO" id="GO:0000981">
    <property type="term" value="F:DNA-binding transcription factor activity, RNA polymerase II-specific"/>
    <property type="evidence" value="ECO:0007669"/>
    <property type="project" value="InterPro"/>
</dbReference>